<evidence type="ECO:0000313" key="2">
    <source>
        <dbReference type="EMBL" id="GBH09989.1"/>
    </source>
</evidence>
<evidence type="ECO:0000256" key="1">
    <source>
        <dbReference type="SAM" id="MobiDB-lite"/>
    </source>
</evidence>
<dbReference type="Proteomes" id="UP000247480">
    <property type="component" value="Unassembled WGS sequence"/>
</dbReference>
<dbReference type="EMBL" id="BGJZ01000140">
    <property type="protein sequence ID" value="GBH09989.1"/>
    <property type="molecule type" value="Genomic_DNA"/>
</dbReference>
<sequence>MACSSTLPGRPTTPRSTSPPERGEEENTLINRREIQIIVDRLTTMCGQISEAKSAVIAEASARGDTVSSGM</sequence>
<organism evidence="2 3">
    <name type="scientific">Pseudomonas syringae pv. actinidiae</name>
    <dbReference type="NCBI Taxonomy" id="103796"/>
    <lineage>
        <taxon>Bacteria</taxon>
        <taxon>Pseudomonadati</taxon>
        <taxon>Pseudomonadota</taxon>
        <taxon>Gammaproteobacteria</taxon>
        <taxon>Pseudomonadales</taxon>
        <taxon>Pseudomonadaceae</taxon>
        <taxon>Pseudomonas</taxon>
        <taxon>Pseudomonas syringae</taxon>
    </lineage>
</organism>
<feature type="region of interest" description="Disordered" evidence="1">
    <location>
        <begin position="1"/>
        <end position="29"/>
    </location>
</feature>
<comment type="caution">
    <text evidence="2">The sequence shown here is derived from an EMBL/GenBank/DDBJ whole genome shotgun (WGS) entry which is preliminary data.</text>
</comment>
<proteinExistence type="predicted"/>
<accession>A0A2V0QAH4</accession>
<dbReference type="AlphaFoldDB" id="A0A2V0QAH4"/>
<gene>
    <name evidence="2" type="ORF">KPSA1_03394</name>
</gene>
<feature type="compositionally biased region" description="Low complexity" evidence="1">
    <location>
        <begin position="1"/>
        <end position="20"/>
    </location>
</feature>
<name>A0A2V0QAH4_PSESF</name>
<reference evidence="2 3" key="1">
    <citation type="submission" date="2018-04" db="EMBL/GenBank/DDBJ databases">
        <title>Draft genome sequence of Pseudomonas syringae pv. actinidiae biovar 1 strains isolated from kiwifruit in Kagawa prefecture.</title>
        <authorList>
            <person name="Tabuchi M."/>
            <person name="Saito M."/>
            <person name="Fujiwara S."/>
            <person name="Sasa N."/>
            <person name="Akimitsu K."/>
            <person name="Gomi K."/>
            <person name="Konishi-Sugita S."/>
            <person name="Hamano K."/>
            <person name="Kataoka I."/>
        </authorList>
    </citation>
    <scope>NUCLEOTIDE SEQUENCE [LARGE SCALE GENOMIC DNA]</scope>
    <source>
        <strain evidence="2 3">MAFF212206</strain>
    </source>
</reference>
<protein>
    <submittedName>
        <fullName evidence="2">Uncharacterized protein</fullName>
    </submittedName>
</protein>
<evidence type="ECO:0000313" key="3">
    <source>
        <dbReference type="Proteomes" id="UP000247480"/>
    </source>
</evidence>